<keyword evidence="3" id="KW-0963">Cytoplasm</keyword>
<dbReference type="GeneID" id="104606664"/>
<evidence type="ECO:0000256" key="3">
    <source>
        <dbReference type="ARBA" id="ARBA00022490"/>
    </source>
</evidence>
<dbReference type="OMA" id="YKIFDKW"/>
<dbReference type="InterPro" id="IPR041266">
    <property type="entry name" value="EDS1_EP"/>
</dbReference>
<dbReference type="InterPro" id="IPR002921">
    <property type="entry name" value="Fungal_lipase-type"/>
</dbReference>
<dbReference type="Proteomes" id="UP000189703">
    <property type="component" value="Unplaced"/>
</dbReference>
<dbReference type="Gene3D" id="3.40.50.1820">
    <property type="entry name" value="alpha/beta hydrolase"/>
    <property type="match status" value="1"/>
</dbReference>
<evidence type="ECO:0000259" key="7">
    <source>
        <dbReference type="Pfam" id="PF18117"/>
    </source>
</evidence>
<comment type="subcellular location">
    <subcellularLocation>
        <location evidence="2">Cytoplasm</location>
    </subcellularLocation>
    <subcellularLocation>
        <location evidence="1">Nucleus</location>
    </subcellularLocation>
</comment>
<keyword evidence="8" id="KW-1185">Reference proteome</keyword>
<keyword evidence="5" id="KW-0539">Nucleus</keyword>
<dbReference type="PANTHER" id="PTHR47413">
    <property type="entry name" value="LIPASE-LIKE PAD4"/>
    <property type="match status" value="1"/>
</dbReference>
<dbReference type="eggNOG" id="ENOG502R42M">
    <property type="taxonomic scope" value="Eukaryota"/>
</dbReference>
<dbReference type="GO" id="GO:0009862">
    <property type="term" value="P:systemic acquired resistance, salicylic acid mediated signaling pathway"/>
    <property type="evidence" value="ECO:0000318"/>
    <property type="project" value="GO_Central"/>
</dbReference>
<evidence type="ECO:0000256" key="1">
    <source>
        <dbReference type="ARBA" id="ARBA00004123"/>
    </source>
</evidence>
<accession>A0A1U8ARE0</accession>
<dbReference type="OrthoDB" id="426718at2759"/>
<evidence type="ECO:0000256" key="4">
    <source>
        <dbReference type="ARBA" id="ARBA00022821"/>
    </source>
</evidence>
<evidence type="ECO:0000259" key="6">
    <source>
        <dbReference type="Pfam" id="PF01764"/>
    </source>
</evidence>
<dbReference type="FunCoup" id="A0A1U8ARE0">
    <property type="interactions" value="837"/>
</dbReference>
<dbReference type="GO" id="GO:0005634">
    <property type="term" value="C:nucleus"/>
    <property type="evidence" value="ECO:0007669"/>
    <property type="project" value="UniProtKB-SubCell"/>
</dbReference>
<dbReference type="InterPro" id="IPR029058">
    <property type="entry name" value="AB_hydrolase_fold"/>
</dbReference>
<dbReference type="STRING" id="4432.A0A1U8ARE0"/>
<evidence type="ECO:0000313" key="9">
    <source>
        <dbReference type="RefSeq" id="XP_010270277.1"/>
    </source>
</evidence>
<dbReference type="Pfam" id="PF01764">
    <property type="entry name" value="Lipase_3"/>
    <property type="match status" value="1"/>
</dbReference>
<organism evidence="8 9">
    <name type="scientific">Nelumbo nucifera</name>
    <name type="common">Sacred lotus</name>
    <dbReference type="NCBI Taxonomy" id="4432"/>
    <lineage>
        <taxon>Eukaryota</taxon>
        <taxon>Viridiplantae</taxon>
        <taxon>Streptophyta</taxon>
        <taxon>Embryophyta</taxon>
        <taxon>Tracheophyta</taxon>
        <taxon>Spermatophyta</taxon>
        <taxon>Magnoliopsida</taxon>
        <taxon>Proteales</taxon>
        <taxon>Nelumbonaceae</taxon>
        <taxon>Nelumbo</taxon>
    </lineage>
</organism>
<dbReference type="AlphaFoldDB" id="A0A1U8ARE0"/>
<dbReference type="GO" id="GO:0006629">
    <property type="term" value="P:lipid metabolic process"/>
    <property type="evidence" value="ECO:0007669"/>
    <property type="project" value="InterPro"/>
</dbReference>
<evidence type="ECO:0000313" key="8">
    <source>
        <dbReference type="Proteomes" id="UP000189703"/>
    </source>
</evidence>
<evidence type="ECO:0000256" key="5">
    <source>
        <dbReference type="ARBA" id="ARBA00023242"/>
    </source>
</evidence>
<proteinExistence type="predicted"/>
<gene>
    <name evidence="9" type="primary">LOC104606664</name>
</gene>
<dbReference type="Pfam" id="PF18117">
    <property type="entry name" value="EDS1_EP"/>
    <property type="match status" value="1"/>
</dbReference>
<reference evidence="9" key="1">
    <citation type="submission" date="2025-08" db="UniProtKB">
        <authorList>
            <consortium name="RefSeq"/>
        </authorList>
    </citation>
    <scope>IDENTIFICATION</scope>
</reference>
<sequence length="612" mass="69182">MEMETELFETSEMLAVFLASTPVLSESWRLCSHANATAPGGFIVNQIGDVGYIAFSGIQVISGLNPNGNNLVLLNGTSSGLSFSPREVDDSEEPPMVHSGFLHIFHSIYNNPCFQNQISMLMQNSKSLIVTGHSVGGATASLATLWLLSYLQSLSSSFSVLCITFGSPLLGNESLSKTILRERWGGKFCHVVLKNDIVPRLLFAPLDSIATQLNHILQFWHLSMTPQYGHLVSGLSSEEKTEFYHYILNHTAAYAAQKDGSKRCSYWPFGSYLFFSGEGAVCIENATSVIQMLYLMFTTGSANSCIDDHLKYGDVAAKVSQLLLMRRSFTQGILPESGYEAGISLAIEASGIAPQDTVVNPARECLKMAKQMGRKPNLNSASLAIGLAKVTPYRAQIEWYKETCDNSEDQMGYYDSFKLRGASKKDSQVNMNRFKLAVFWNNVIRMLETNQLPHDFHRRAKWVNASQFYKLLVEPLDIAEYYRTGMHKTKGHYLTHGRERRYEIFDRWWRGREDVSEDNNSRTRFASLTQDSCFWARVEMAKEWMQNAKGETDPHKLAPLWESMNRFELYASQLVEKKEVSKDVVAKNSSYSLWLEEWKEFKSQLLQIPGRL</sequence>
<feature type="domain" description="EDS1 EP" evidence="7">
    <location>
        <begin position="395"/>
        <end position="603"/>
    </location>
</feature>
<name>A0A1U8ARE0_NELNU</name>
<keyword evidence="4" id="KW-0611">Plant defense</keyword>
<protein>
    <submittedName>
        <fullName evidence="9">Lipase-like PAD4</fullName>
    </submittedName>
</protein>
<dbReference type="RefSeq" id="XP_010270277.1">
    <property type="nucleotide sequence ID" value="XM_010271975.2"/>
</dbReference>
<dbReference type="KEGG" id="nnu:104606664"/>
<dbReference type="PANTHER" id="PTHR47413:SF2">
    <property type="entry name" value="LIPASE-LIKE PAD4"/>
    <property type="match status" value="1"/>
</dbReference>
<feature type="domain" description="Fungal lipase-type" evidence="6">
    <location>
        <begin position="83"/>
        <end position="203"/>
    </location>
</feature>
<dbReference type="CDD" id="cd00519">
    <property type="entry name" value="Lipase_3"/>
    <property type="match status" value="1"/>
</dbReference>
<evidence type="ECO:0000256" key="2">
    <source>
        <dbReference type="ARBA" id="ARBA00004496"/>
    </source>
</evidence>
<dbReference type="SUPFAM" id="SSF53474">
    <property type="entry name" value="alpha/beta-Hydrolases"/>
    <property type="match status" value="1"/>
</dbReference>
<dbReference type="GO" id="GO:0005737">
    <property type="term" value="C:cytoplasm"/>
    <property type="evidence" value="ECO:0007669"/>
    <property type="project" value="UniProtKB-SubCell"/>
</dbReference>